<accession>A0ABW4FNS5</accession>
<sequence length="212" mass="22426">MGYVEAPPQAGFRLLYVCTGNICRSPFAEILTRHLLIGRLGGRAAAAFDVSSAGVQGVAGSAIHPSIRHELSPWGLHLAAADRFVARQLRPEMASSAHLVLGANVRHRSAVIECEPGALSTSFSVREFARLALEVDQAALPADPVARAHALVGAVRQRRGVSPPSLPDADRIPDPMGKPQEAHHEAAMLILDAVSTIVDVIAPPRNRVRAGG</sequence>
<feature type="domain" description="Phosphotyrosine protein phosphatase I" evidence="1">
    <location>
        <begin position="12"/>
        <end position="200"/>
    </location>
</feature>
<dbReference type="RefSeq" id="WP_343980434.1">
    <property type="nucleotide sequence ID" value="NZ_BAAAJG010000012.1"/>
</dbReference>
<dbReference type="Gene3D" id="3.40.50.2300">
    <property type="match status" value="1"/>
</dbReference>
<evidence type="ECO:0000313" key="3">
    <source>
        <dbReference type="Proteomes" id="UP001597145"/>
    </source>
</evidence>
<dbReference type="InterPro" id="IPR036196">
    <property type="entry name" value="Ptyr_pPase_sf"/>
</dbReference>
<dbReference type="SUPFAM" id="SSF52788">
    <property type="entry name" value="Phosphotyrosine protein phosphatases I"/>
    <property type="match status" value="1"/>
</dbReference>
<name>A0ABW4FNS5_9PSEU</name>
<evidence type="ECO:0000259" key="1">
    <source>
        <dbReference type="SMART" id="SM00226"/>
    </source>
</evidence>
<reference evidence="3" key="1">
    <citation type="journal article" date="2019" name="Int. J. Syst. Evol. Microbiol.">
        <title>The Global Catalogue of Microorganisms (GCM) 10K type strain sequencing project: providing services to taxonomists for standard genome sequencing and annotation.</title>
        <authorList>
            <consortium name="The Broad Institute Genomics Platform"/>
            <consortium name="The Broad Institute Genome Sequencing Center for Infectious Disease"/>
            <person name="Wu L."/>
            <person name="Ma J."/>
        </authorList>
    </citation>
    <scope>NUCLEOTIDE SEQUENCE [LARGE SCALE GENOMIC DNA]</scope>
    <source>
        <strain evidence="3">JCM 12165</strain>
    </source>
</reference>
<protein>
    <recommendedName>
        <fullName evidence="1">Phosphotyrosine protein phosphatase I domain-containing protein</fullName>
    </recommendedName>
</protein>
<dbReference type="InterPro" id="IPR023485">
    <property type="entry name" value="Ptyr_pPase"/>
</dbReference>
<gene>
    <name evidence="2" type="ORF">ACFSCY_21585</name>
</gene>
<evidence type="ECO:0000313" key="2">
    <source>
        <dbReference type="EMBL" id="MFD1532028.1"/>
    </source>
</evidence>
<dbReference type="Pfam" id="PF01451">
    <property type="entry name" value="LMWPc"/>
    <property type="match status" value="1"/>
</dbReference>
<organism evidence="2 3">
    <name type="scientific">Pseudonocardia aurantiaca</name>
    <dbReference type="NCBI Taxonomy" id="75290"/>
    <lineage>
        <taxon>Bacteria</taxon>
        <taxon>Bacillati</taxon>
        <taxon>Actinomycetota</taxon>
        <taxon>Actinomycetes</taxon>
        <taxon>Pseudonocardiales</taxon>
        <taxon>Pseudonocardiaceae</taxon>
        <taxon>Pseudonocardia</taxon>
    </lineage>
</organism>
<proteinExistence type="predicted"/>
<comment type="caution">
    <text evidence="2">The sequence shown here is derived from an EMBL/GenBank/DDBJ whole genome shotgun (WGS) entry which is preliminary data.</text>
</comment>
<dbReference type="Proteomes" id="UP001597145">
    <property type="component" value="Unassembled WGS sequence"/>
</dbReference>
<dbReference type="SMART" id="SM00226">
    <property type="entry name" value="LMWPc"/>
    <property type="match status" value="1"/>
</dbReference>
<dbReference type="EMBL" id="JBHUCP010000017">
    <property type="protein sequence ID" value="MFD1532028.1"/>
    <property type="molecule type" value="Genomic_DNA"/>
</dbReference>
<keyword evidence="3" id="KW-1185">Reference proteome</keyword>